<dbReference type="InterPro" id="IPR014529">
    <property type="entry name" value="UCP026631"/>
</dbReference>
<evidence type="ECO:0000313" key="5">
    <source>
        <dbReference type="Proteomes" id="UP000190857"/>
    </source>
</evidence>
<dbReference type="STRING" id="123320.SAMN06309945_2466"/>
<organism evidence="4 5">
    <name type="scientific">Okibacterium fritillariae</name>
    <dbReference type="NCBI Taxonomy" id="123320"/>
    <lineage>
        <taxon>Bacteria</taxon>
        <taxon>Bacillati</taxon>
        <taxon>Actinomycetota</taxon>
        <taxon>Actinomycetes</taxon>
        <taxon>Micrococcales</taxon>
        <taxon>Microbacteriaceae</taxon>
        <taxon>Okibacterium</taxon>
    </lineage>
</organism>
<dbReference type="OrthoDB" id="3190163at2"/>
<proteinExistence type="predicted"/>
<dbReference type="PIRSF" id="PIRSF026631">
    <property type="entry name" value="UCP026631"/>
    <property type="match status" value="1"/>
</dbReference>
<keyword evidence="5" id="KW-1185">Reference proteome</keyword>
<keyword evidence="2" id="KW-1133">Transmembrane helix</keyword>
<dbReference type="Proteomes" id="UP000190857">
    <property type="component" value="Unassembled WGS sequence"/>
</dbReference>
<dbReference type="PANTHER" id="PTHR34473">
    <property type="entry name" value="UPF0699 TRANSMEMBRANE PROTEIN YDBS"/>
    <property type="match status" value="1"/>
</dbReference>
<name>A0A1T5KTE5_9MICO</name>
<feature type="compositionally biased region" description="Pro residues" evidence="1">
    <location>
        <begin position="23"/>
        <end position="36"/>
    </location>
</feature>
<evidence type="ECO:0000313" key="4">
    <source>
        <dbReference type="EMBL" id="SKC66961.1"/>
    </source>
</evidence>
<accession>A0A1T5KTE5</accession>
<feature type="transmembrane region" description="Helical" evidence="2">
    <location>
        <begin position="59"/>
        <end position="77"/>
    </location>
</feature>
<dbReference type="RefSeq" id="WP_143785483.1">
    <property type="nucleotide sequence ID" value="NZ_FUZP01000003.1"/>
</dbReference>
<feature type="transmembrane region" description="Helical" evidence="2">
    <location>
        <begin position="109"/>
        <end position="130"/>
    </location>
</feature>
<evidence type="ECO:0000259" key="3">
    <source>
        <dbReference type="Pfam" id="PF03703"/>
    </source>
</evidence>
<feature type="transmembrane region" description="Helical" evidence="2">
    <location>
        <begin position="277"/>
        <end position="299"/>
    </location>
</feature>
<feature type="domain" description="YdbS-like PH" evidence="3">
    <location>
        <begin position="132"/>
        <end position="208"/>
    </location>
</feature>
<feature type="transmembrane region" description="Helical" evidence="2">
    <location>
        <begin position="305"/>
        <end position="324"/>
    </location>
</feature>
<dbReference type="AlphaFoldDB" id="A0A1T5KTE5"/>
<evidence type="ECO:0000256" key="1">
    <source>
        <dbReference type="SAM" id="MobiDB-lite"/>
    </source>
</evidence>
<gene>
    <name evidence="4" type="ORF">SAMN06309945_2466</name>
</gene>
<evidence type="ECO:0000256" key="2">
    <source>
        <dbReference type="SAM" id="Phobius"/>
    </source>
</evidence>
<keyword evidence="2" id="KW-0472">Membrane</keyword>
<dbReference type="Pfam" id="PF03703">
    <property type="entry name" value="bPH_2"/>
    <property type="match status" value="2"/>
</dbReference>
<reference evidence="4 5" key="1">
    <citation type="submission" date="2017-02" db="EMBL/GenBank/DDBJ databases">
        <authorList>
            <person name="Peterson S.W."/>
        </authorList>
    </citation>
    <scope>NUCLEOTIDE SEQUENCE [LARGE SCALE GENOMIC DNA]</scope>
    <source>
        <strain evidence="4 5">VKM Ac-2059</strain>
    </source>
</reference>
<keyword evidence="2" id="KW-0812">Transmembrane</keyword>
<feature type="domain" description="YdbS-like PH" evidence="3">
    <location>
        <begin position="457"/>
        <end position="529"/>
    </location>
</feature>
<dbReference type="EMBL" id="FUZP01000003">
    <property type="protein sequence ID" value="SKC66961.1"/>
    <property type="molecule type" value="Genomic_DNA"/>
</dbReference>
<dbReference type="PANTHER" id="PTHR34473:SF2">
    <property type="entry name" value="UPF0699 TRANSMEMBRANE PROTEIN YDBT"/>
    <property type="match status" value="1"/>
</dbReference>
<sequence>MTNDTPPGSVPQPPAWSGQPQYQQPPQPQQQPPTTPDRPSSSHILADGEWHRLHPATPLLRGGIFFIAVAGFVIANLRERLVELFLPQFGDEEYREYGDPVSFVWEQGLVGWALLALLVLLLIIIGTFFLSWRMHTFRITNEAVEVRSGIVFRTNRKAKLDRVQGVNINKPFLARLLGAAKMEVSVAGQDANVKLEYLYARDADGLRRDVLTLASGAKLAERGSAPVVSVGPAGLVRSDDPAISRVVTERVNDFLSPELDPDQAPPESVVRIPVGRLVASTIIGWPTLIGLAVIVAAAIQIANDQFFTLFWTIPAVLGVAGYIWSTITKSLRYSIAGTPSGVRVGFGLLSTSNDTIPPGRVHAIEVTQSILWRPFGWWQVRINKAGVSLTDANAARGNTTILPVGKLDDVTRVLGLIVNDAQTDGLLTDLRAAITDPASHGFTIAPRRARWLDPFAWKRTGFALRGGVLLFRRGVVWRKLDVLPLARLQSIQVTQGPLERLFRLSSAQAHTVMGPVTATVPTMSTANAVLLLETVSEAVVRAAAADRSHRWGESGEQR</sequence>
<feature type="region of interest" description="Disordered" evidence="1">
    <location>
        <begin position="1"/>
        <end position="44"/>
    </location>
</feature>
<protein>
    <submittedName>
        <fullName evidence="4">Putative membrane protein</fullName>
    </submittedName>
</protein>
<dbReference type="InterPro" id="IPR005182">
    <property type="entry name" value="YdbS-like_PH"/>
</dbReference>